<dbReference type="RefSeq" id="WP_156895508.1">
    <property type="nucleotide sequence ID" value="NZ_JANUGX010000032.1"/>
</dbReference>
<name>A0ABT2ACA9_9BURK</name>
<evidence type="ECO:0000256" key="1">
    <source>
        <dbReference type="SAM" id="Coils"/>
    </source>
</evidence>
<reference evidence="2 3" key="1">
    <citation type="submission" date="2022-08" db="EMBL/GenBank/DDBJ databases">
        <title>Reclassification of Massilia species as members of the genera Telluria, Duganella, Pseudoduganella, Mokoshia gen. nov. and Zemynaea gen. nov. using orthogonal and non-orthogonal genome-based approaches.</title>
        <authorList>
            <person name="Bowman J.P."/>
        </authorList>
    </citation>
    <scope>NUCLEOTIDE SEQUENCE [LARGE SCALE GENOMIC DNA]</scope>
    <source>
        <strain evidence="2 3">LMG 28164</strain>
    </source>
</reference>
<protein>
    <submittedName>
        <fullName evidence="2">Uncharacterized protein</fullName>
    </submittedName>
</protein>
<comment type="caution">
    <text evidence="2">The sequence shown here is derived from an EMBL/GenBank/DDBJ whole genome shotgun (WGS) entry which is preliminary data.</text>
</comment>
<organism evidence="2 3">
    <name type="scientific">Massilia norwichensis</name>
    <dbReference type="NCBI Taxonomy" id="1442366"/>
    <lineage>
        <taxon>Bacteria</taxon>
        <taxon>Pseudomonadati</taxon>
        <taxon>Pseudomonadota</taxon>
        <taxon>Betaproteobacteria</taxon>
        <taxon>Burkholderiales</taxon>
        <taxon>Oxalobacteraceae</taxon>
        <taxon>Telluria group</taxon>
        <taxon>Massilia</taxon>
    </lineage>
</organism>
<keyword evidence="1" id="KW-0175">Coiled coil</keyword>
<proteinExistence type="predicted"/>
<keyword evidence="3" id="KW-1185">Reference proteome</keyword>
<sequence>MTNMNDAGTPRANKPAIALKRRNDAIKKYVFKLKKLEELLETNAIESIPKNMRPATFVAWIDETLGIERFSRNALYETDVEYTALHEKMEHLLERLAKKRQSKSKKESEISNLREQLKTAERRIQSYVDDYTAARAELQEKDKEIARLLLQLNRMKDYDQKVTPLRSVRRSHDDSDRH</sequence>
<feature type="coiled-coil region" evidence="1">
    <location>
        <begin position="86"/>
        <end position="158"/>
    </location>
</feature>
<evidence type="ECO:0000313" key="2">
    <source>
        <dbReference type="EMBL" id="MCS0591844.1"/>
    </source>
</evidence>
<accession>A0ABT2ACA9</accession>
<dbReference type="EMBL" id="JANUGX010000032">
    <property type="protein sequence ID" value="MCS0591844.1"/>
    <property type="molecule type" value="Genomic_DNA"/>
</dbReference>
<gene>
    <name evidence="2" type="ORF">NX782_21875</name>
</gene>
<evidence type="ECO:0000313" key="3">
    <source>
        <dbReference type="Proteomes" id="UP001205560"/>
    </source>
</evidence>
<dbReference type="Proteomes" id="UP001205560">
    <property type="component" value="Unassembled WGS sequence"/>
</dbReference>